<protein>
    <submittedName>
        <fullName evidence="2">EB domain-containing protein</fullName>
    </submittedName>
</protein>
<dbReference type="Proteomes" id="UP000887576">
    <property type="component" value="Unplaced"/>
</dbReference>
<sequence>MLALKFDFELFLLLITVALTESSFSPCMGRALLGEECDQDTDCDPMGSVCLRGTCQCHPFYVKTVTEKGAARCTKLPAKIGADCSTKCREPLFCRNGKCHCVQRGSTSIRNGECVSISKVGDRCSRHYDCTSAFSACVNHQCVCISGTVQQGTKCVASTNCPFGGNPSGSCIRRATMAQIPNFVDQPDNCPTNYMCITTPDSPVGHCCPKVCPLGTAIDNNYTCMPDTQGNLTGLGFVKRCPSDTHFCHYLSGDGFAQAVCCKRPCNAMAPEALYLNGECLARGQLGAECTRHEQCAAAEGMECHSGVCRCATNFQPETDETTNPLTNPSQKCIKSCAAGNLARDTACLTKSALGGSCFVQAQCPENAGCYRGRCLCKCDHRANAANRCVKIPPTTTQQPPQAPINIPGLVGGSQSPDFFSILGNIWTNRAPRFNLPN</sequence>
<organism evidence="1 2">
    <name type="scientific">Panagrolaimus sp. JU765</name>
    <dbReference type="NCBI Taxonomy" id="591449"/>
    <lineage>
        <taxon>Eukaryota</taxon>
        <taxon>Metazoa</taxon>
        <taxon>Ecdysozoa</taxon>
        <taxon>Nematoda</taxon>
        <taxon>Chromadorea</taxon>
        <taxon>Rhabditida</taxon>
        <taxon>Tylenchina</taxon>
        <taxon>Panagrolaimomorpha</taxon>
        <taxon>Panagrolaimoidea</taxon>
        <taxon>Panagrolaimidae</taxon>
        <taxon>Panagrolaimus</taxon>
    </lineage>
</organism>
<evidence type="ECO:0000313" key="1">
    <source>
        <dbReference type="Proteomes" id="UP000887576"/>
    </source>
</evidence>
<name>A0AC34RFF4_9BILA</name>
<proteinExistence type="predicted"/>
<evidence type="ECO:0000313" key="2">
    <source>
        <dbReference type="WBParaSite" id="JU765_v2.g6229.t1"/>
    </source>
</evidence>
<dbReference type="WBParaSite" id="JU765_v2.g6229.t1">
    <property type="protein sequence ID" value="JU765_v2.g6229.t1"/>
    <property type="gene ID" value="JU765_v2.g6229"/>
</dbReference>
<accession>A0AC34RFF4</accession>
<reference evidence="2" key="1">
    <citation type="submission" date="2022-11" db="UniProtKB">
        <authorList>
            <consortium name="WormBaseParasite"/>
        </authorList>
    </citation>
    <scope>IDENTIFICATION</scope>
</reference>